<gene>
    <name evidence="1" type="ORF">AVEN_134030_1</name>
</gene>
<sequence>MKFFHLTKLCYKTIADISHQWYTPPDKLFACEPPVVHALLNVLIAKKLDVEILMNLHVLGLPESKEVCLGDHAPVVFHLRVCEDAHSENATS</sequence>
<protein>
    <submittedName>
        <fullName evidence="1">Uncharacterized protein</fullName>
    </submittedName>
</protein>
<dbReference type="AlphaFoldDB" id="A0A4Y2K654"/>
<proteinExistence type="predicted"/>
<dbReference type="Proteomes" id="UP000499080">
    <property type="component" value="Unassembled WGS sequence"/>
</dbReference>
<organism evidence="1 2">
    <name type="scientific">Araneus ventricosus</name>
    <name type="common">Orbweaver spider</name>
    <name type="synonym">Epeira ventricosa</name>
    <dbReference type="NCBI Taxonomy" id="182803"/>
    <lineage>
        <taxon>Eukaryota</taxon>
        <taxon>Metazoa</taxon>
        <taxon>Ecdysozoa</taxon>
        <taxon>Arthropoda</taxon>
        <taxon>Chelicerata</taxon>
        <taxon>Arachnida</taxon>
        <taxon>Araneae</taxon>
        <taxon>Araneomorphae</taxon>
        <taxon>Entelegynae</taxon>
        <taxon>Araneoidea</taxon>
        <taxon>Araneidae</taxon>
        <taxon>Araneus</taxon>
    </lineage>
</organism>
<reference evidence="1 2" key="1">
    <citation type="journal article" date="2019" name="Sci. Rep.">
        <title>Orb-weaving spider Araneus ventricosus genome elucidates the spidroin gene catalogue.</title>
        <authorList>
            <person name="Kono N."/>
            <person name="Nakamura H."/>
            <person name="Ohtoshi R."/>
            <person name="Moran D.A.P."/>
            <person name="Shinohara A."/>
            <person name="Yoshida Y."/>
            <person name="Fujiwara M."/>
            <person name="Mori M."/>
            <person name="Tomita M."/>
            <person name="Arakawa K."/>
        </authorList>
    </citation>
    <scope>NUCLEOTIDE SEQUENCE [LARGE SCALE GENOMIC DNA]</scope>
</reference>
<name>A0A4Y2K654_ARAVE</name>
<dbReference type="EMBL" id="BGPR01004173">
    <property type="protein sequence ID" value="GBM96752.1"/>
    <property type="molecule type" value="Genomic_DNA"/>
</dbReference>
<accession>A0A4Y2K654</accession>
<evidence type="ECO:0000313" key="1">
    <source>
        <dbReference type="EMBL" id="GBM96752.1"/>
    </source>
</evidence>
<comment type="caution">
    <text evidence="1">The sequence shown here is derived from an EMBL/GenBank/DDBJ whole genome shotgun (WGS) entry which is preliminary data.</text>
</comment>
<keyword evidence="2" id="KW-1185">Reference proteome</keyword>
<evidence type="ECO:0000313" key="2">
    <source>
        <dbReference type="Proteomes" id="UP000499080"/>
    </source>
</evidence>